<keyword evidence="2" id="KW-1185">Reference proteome</keyword>
<evidence type="ECO:0000313" key="1">
    <source>
        <dbReference type="EMBL" id="CAC9928635.1"/>
    </source>
</evidence>
<dbReference type="AlphaFoldDB" id="A0A6V6Y1B9"/>
<dbReference type="EMBL" id="CAIJCS010000016">
    <property type="protein sequence ID" value="CAC9928635.1"/>
    <property type="molecule type" value="Genomic_DNA"/>
</dbReference>
<dbReference type="Proteomes" id="UP000586454">
    <property type="component" value="Unassembled WGS sequence"/>
</dbReference>
<sequence>MDKAYDEKNNRMVYAVESARDIKASERFYFRYRCICCEEYVTLAAANSKTTTPYFKHKRGGDHELCEAYTGNVQAGDFERIRKKLQNHRQVLYFNTYRSKLEFGIKFSAEEIDEFYKANKRVDIYTIPRRDLILSTYITPKTFKPETRHFFEINKSALKYELCIGETTSIISTFTNDAGFYFFRETLKKEKFKKIEGDVLYLKTTYLVLSTDRNKLKKLKKFNEVTCIDGISKYSILGKVFYGLKVVIIEKSRSLNEFLGQYTIEKLESLYLLWPPSKMVDEHFVTDQDSIYVKSSFPIEEFKNTECSSYMQLKESSSITRMSLFDRIYIHEKNVNFTILRKSVQNQENHYSEIEENLATRCKVLDIMNEDPQELDGPFAILQDYEFYLFEKGCRLLSPGEEINLSKDSVIIGYKNRHPRKIILPKGRRKISKEDLLLDILRYYPKEEFCDPENLEKLSYRDYMSPYMERCKKRGRINSVVKSYLEEGRL</sequence>
<protein>
    <submittedName>
        <fullName evidence="1">Uncharacterized protein</fullName>
    </submittedName>
</protein>
<proteinExistence type="predicted"/>
<dbReference type="RefSeq" id="WP_180499295.1">
    <property type="nucleotide sequence ID" value="NZ_CAIJCS010000016.1"/>
</dbReference>
<gene>
    <name evidence="1" type="ORF">PEPNEM18_00701</name>
</gene>
<name>A0A6V6Y1B9_9FIRM</name>
<evidence type="ECO:0000313" key="2">
    <source>
        <dbReference type="Proteomes" id="UP000586454"/>
    </source>
</evidence>
<reference evidence="1 2" key="1">
    <citation type="submission" date="2020-06" db="EMBL/GenBank/DDBJ databases">
        <authorList>
            <person name="Criscuolo A."/>
        </authorList>
    </citation>
    <scope>NUCLEOTIDE SEQUENCE [LARGE SCALE GENOMIC DNA]</scope>
    <source>
        <strain evidence="1">1804121828</strain>
    </source>
</reference>
<organism evidence="1 2">
    <name type="scientific">Aedoeadaptatus nemausensis</name>
    <dbReference type="NCBI Taxonomy" id="2582829"/>
    <lineage>
        <taxon>Bacteria</taxon>
        <taxon>Bacillati</taxon>
        <taxon>Bacillota</taxon>
        <taxon>Tissierellia</taxon>
        <taxon>Tissierellales</taxon>
        <taxon>Peptoniphilaceae</taxon>
        <taxon>Aedoeadaptatus</taxon>
    </lineage>
</organism>
<accession>A0A6V6Y1B9</accession>
<comment type="caution">
    <text evidence="1">The sequence shown here is derived from an EMBL/GenBank/DDBJ whole genome shotgun (WGS) entry which is preliminary data.</text>
</comment>